<feature type="binding site" evidence="10 13">
    <location>
        <position position="14"/>
    </location>
    <ligand>
        <name>Mn(2+)</name>
        <dbReference type="ChEBI" id="CHEBI:29035"/>
        <label>2</label>
    </ligand>
</feature>
<dbReference type="GO" id="GO:0006007">
    <property type="term" value="P:glucose catabolic process"/>
    <property type="evidence" value="ECO:0007669"/>
    <property type="project" value="InterPro"/>
</dbReference>
<feature type="domain" description="BPG-independent PGAM N-terminal" evidence="15">
    <location>
        <begin position="84"/>
        <end position="300"/>
    </location>
</feature>
<feature type="binding site" evidence="10 12">
    <location>
        <begin position="155"/>
        <end position="156"/>
    </location>
    <ligand>
        <name>substrate</name>
    </ligand>
</feature>
<evidence type="ECO:0000259" key="15">
    <source>
        <dbReference type="Pfam" id="PF06415"/>
    </source>
</evidence>
<feature type="binding site" evidence="10 12">
    <location>
        <position position="336"/>
    </location>
    <ligand>
        <name>substrate</name>
    </ligand>
</feature>
<feature type="binding site" evidence="10 13">
    <location>
        <position position="64"/>
    </location>
    <ligand>
        <name>Mn(2+)</name>
        <dbReference type="ChEBI" id="CHEBI:29035"/>
        <label>2</label>
    </ligand>
</feature>
<evidence type="ECO:0000256" key="1">
    <source>
        <dbReference type="ARBA" id="ARBA00000370"/>
    </source>
</evidence>
<evidence type="ECO:0000259" key="14">
    <source>
        <dbReference type="Pfam" id="PF01676"/>
    </source>
</evidence>
<dbReference type="EC" id="5.4.2.12" evidence="4 10"/>
<dbReference type="CDD" id="cd16010">
    <property type="entry name" value="iPGM"/>
    <property type="match status" value="1"/>
</dbReference>
<feature type="active site" description="Phosphoserine intermediate" evidence="10 11">
    <location>
        <position position="64"/>
    </location>
</feature>
<dbReference type="GO" id="GO:0004619">
    <property type="term" value="F:phosphoglycerate mutase activity"/>
    <property type="evidence" value="ECO:0007669"/>
    <property type="project" value="UniProtKB-UniRule"/>
</dbReference>
<name>A0A2H0N5X9_9BACT</name>
<dbReference type="InterPro" id="IPR036646">
    <property type="entry name" value="PGAM_B_sf"/>
</dbReference>
<dbReference type="SUPFAM" id="SSF53649">
    <property type="entry name" value="Alkaline phosphatase-like"/>
    <property type="match status" value="1"/>
</dbReference>
<dbReference type="GO" id="GO:0030145">
    <property type="term" value="F:manganese ion binding"/>
    <property type="evidence" value="ECO:0007669"/>
    <property type="project" value="UniProtKB-UniRule"/>
</dbReference>
<evidence type="ECO:0000256" key="7">
    <source>
        <dbReference type="ARBA" id="ARBA00023211"/>
    </source>
</evidence>
<dbReference type="FunFam" id="3.40.1450.10:FF:000001">
    <property type="entry name" value="2,3-bisphosphoglycerate-independent phosphoglycerate mutase"/>
    <property type="match status" value="1"/>
</dbReference>
<dbReference type="PANTHER" id="PTHR31637:SF0">
    <property type="entry name" value="2,3-BISPHOSPHOGLYCERATE-INDEPENDENT PHOSPHOGLYCERATE MUTASE"/>
    <property type="match status" value="1"/>
</dbReference>
<evidence type="ECO:0000256" key="11">
    <source>
        <dbReference type="PIRSR" id="PIRSR001492-1"/>
    </source>
</evidence>
<evidence type="ECO:0000256" key="3">
    <source>
        <dbReference type="ARBA" id="ARBA00008819"/>
    </source>
</evidence>
<dbReference type="Pfam" id="PF06415">
    <property type="entry name" value="iPGM_N"/>
    <property type="match status" value="1"/>
</dbReference>
<evidence type="ECO:0000256" key="8">
    <source>
        <dbReference type="ARBA" id="ARBA00023235"/>
    </source>
</evidence>
<feature type="binding site" evidence="10 13">
    <location>
        <position position="403"/>
    </location>
    <ligand>
        <name>Mn(2+)</name>
        <dbReference type="ChEBI" id="CHEBI:29035"/>
        <label>1</label>
    </ligand>
</feature>
<dbReference type="Gene3D" id="3.40.720.10">
    <property type="entry name" value="Alkaline Phosphatase, subunit A"/>
    <property type="match status" value="1"/>
</dbReference>
<dbReference type="EMBL" id="PCWN01000005">
    <property type="protein sequence ID" value="PIR04292.1"/>
    <property type="molecule type" value="Genomic_DNA"/>
</dbReference>
<comment type="caution">
    <text evidence="16">The sequence shown here is derived from an EMBL/GenBank/DDBJ whole genome shotgun (WGS) entry which is preliminary data.</text>
</comment>
<dbReference type="InterPro" id="IPR006124">
    <property type="entry name" value="Metalloenzyme"/>
</dbReference>
<evidence type="ECO:0000256" key="5">
    <source>
        <dbReference type="ARBA" id="ARBA00022723"/>
    </source>
</evidence>
<comment type="function">
    <text evidence="10">Catalyzes the interconversion of 2-phosphoglycerate and 3-phosphoglycerate.</text>
</comment>
<feature type="binding site" evidence="10 13">
    <location>
        <position position="407"/>
    </location>
    <ligand>
        <name>Mn(2+)</name>
        <dbReference type="ChEBI" id="CHEBI:29035"/>
        <label>1</label>
    </ligand>
</feature>
<evidence type="ECO:0000313" key="17">
    <source>
        <dbReference type="Proteomes" id="UP000229600"/>
    </source>
</evidence>
<feature type="binding site" evidence="10 12">
    <location>
        <begin position="263"/>
        <end position="266"/>
    </location>
    <ligand>
        <name>substrate</name>
    </ligand>
</feature>
<comment type="subunit">
    <text evidence="10">Monomer.</text>
</comment>
<gene>
    <name evidence="10" type="primary">gpmI</name>
    <name evidence="16" type="ORF">COV59_01495</name>
</gene>
<dbReference type="InterPro" id="IPR017850">
    <property type="entry name" value="Alkaline_phosphatase_core_sf"/>
</dbReference>
<organism evidence="16 17">
    <name type="scientific">Candidatus Magasanikbacteria bacterium CG11_big_fil_rev_8_21_14_0_20_39_34</name>
    <dbReference type="NCBI Taxonomy" id="1974653"/>
    <lineage>
        <taxon>Bacteria</taxon>
        <taxon>Candidatus Magasanikiibacteriota</taxon>
    </lineage>
</organism>
<sequence length="526" mass="58010">MSERPKPLVLAILDGFGVAPPNEGNAITTANTPNFKKFITEYPAMTLLSSGNEVGLRFGEMGNSEVGHLNIGAGRVYYQTFPRINNEIASGEFFQKQAFLDACKHAKKNGSKLHIMGILSPGNVHGSQDHCYALLDLAKRQGVEKVYVHAFLDGRDTVYNTAKDFIIKLQEKMKELGVGELASLCGRYFAMDRDNRWERIEKAYRAVAEGISEQYFKNPLEAVEESYKKEIYDEQFVPVVLGTKEKPIAKVEDGDAVIFFNFRPDRARQITKAFVLPSFQKFERTQIQNLHFVTMTEYEKDLPVIVAYAPVVIENCLAEILSKAGLKQVHIAETEKYAHVTFFLNGTVEDEFENESRVLVSSPKVESYDMAPEMSAPEVTKEVIKAIDSAEYDVILLNFANADMVGHTGNLEATIKAIETIDSCLGKIADHTLAKNGVLLITADHGNAESMVNLQTGEKDKEHSNNPVPFLIIGKNYQGQAGPSGDPPGGDLSLMPPVGMLADVAPTILSILGVDIPPEMTGRALM</sequence>
<dbReference type="Gene3D" id="3.40.1450.10">
    <property type="entry name" value="BPG-independent phosphoglycerate mutase, domain B"/>
    <property type="match status" value="1"/>
</dbReference>
<evidence type="ECO:0000313" key="16">
    <source>
        <dbReference type="EMBL" id="PIR04292.1"/>
    </source>
</evidence>
<feature type="binding site" evidence="10 13">
    <location>
        <position position="463"/>
    </location>
    <ligand>
        <name>Mn(2+)</name>
        <dbReference type="ChEBI" id="CHEBI:29035"/>
        <label>1</label>
    </ligand>
</feature>
<reference evidence="16 17" key="1">
    <citation type="submission" date="2017-09" db="EMBL/GenBank/DDBJ databases">
        <title>Depth-based differentiation of microbial function through sediment-hosted aquifers and enrichment of novel symbionts in the deep terrestrial subsurface.</title>
        <authorList>
            <person name="Probst A.J."/>
            <person name="Ladd B."/>
            <person name="Jarett J.K."/>
            <person name="Geller-Mcgrath D.E."/>
            <person name="Sieber C.M."/>
            <person name="Emerson J.B."/>
            <person name="Anantharaman K."/>
            <person name="Thomas B.C."/>
            <person name="Malmstrom R."/>
            <person name="Stieglmeier M."/>
            <person name="Klingl A."/>
            <person name="Woyke T."/>
            <person name="Ryan C.M."/>
            <person name="Banfield J.F."/>
        </authorList>
    </citation>
    <scope>NUCLEOTIDE SEQUENCE [LARGE SCALE GENOMIC DNA]</scope>
    <source>
        <strain evidence="16">CG11_big_fil_rev_8_21_14_0_20_39_34</strain>
    </source>
</reference>
<accession>A0A2H0N5X9</accession>
<evidence type="ECO:0000256" key="12">
    <source>
        <dbReference type="PIRSR" id="PIRSR001492-2"/>
    </source>
</evidence>
<evidence type="ECO:0000256" key="4">
    <source>
        <dbReference type="ARBA" id="ARBA00012026"/>
    </source>
</evidence>
<feature type="binding site" evidence="10 13">
    <location>
        <position position="444"/>
    </location>
    <ligand>
        <name>Mn(2+)</name>
        <dbReference type="ChEBI" id="CHEBI:29035"/>
        <label>2</label>
    </ligand>
</feature>
<dbReference type="NCBIfam" id="TIGR01307">
    <property type="entry name" value="pgm_bpd_ind"/>
    <property type="match status" value="1"/>
</dbReference>
<evidence type="ECO:0000256" key="2">
    <source>
        <dbReference type="ARBA" id="ARBA00004798"/>
    </source>
</evidence>
<keyword evidence="6 10" id="KW-0324">Glycolysis</keyword>
<keyword evidence="5 10" id="KW-0479">Metal-binding</keyword>
<dbReference type="Proteomes" id="UP000229600">
    <property type="component" value="Unassembled WGS sequence"/>
</dbReference>
<dbReference type="PANTHER" id="PTHR31637">
    <property type="entry name" value="2,3-BISPHOSPHOGLYCERATE-INDEPENDENT PHOSPHOGLYCERATE MUTASE"/>
    <property type="match status" value="1"/>
</dbReference>
<dbReference type="UniPathway" id="UPA00109">
    <property type="reaction ID" value="UER00186"/>
</dbReference>
<evidence type="ECO:0000256" key="9">
    <source>
        <dbReference type="ARBA" id="ARBA00071648"/>
    </source>
</evidence>
<dbReference type="GO" id="GO:0005829">
    <property type="term" value="C:cytosol"/>
    <property type="evidence" value="ECO:0007669"/>
    <property type="project" value="TreeGrafter"/>
</dbReference>
<feature type="binding site" evidence="10 12">
    <location>
        <position position="125"/>
    </location>
    <ligand>
        <name>substrate</name>
    </ligand>
</feature>
<dbReference type="GO" id="GO:0006096">
    <property type="term" value="P:glycolytic process"/>
    <property type="evidence" value="ECO:0007669"/>
    <property type="project" value="UniProtKB-UniRule"/>
</dbReference>
<comment type="catalytic activity">
    <reaction evidence="1 10">
        <text>(2R)-2-phosphoglycerate = (2R)-3-phosphoglycerate</text>
        <dbReference type="Rhea" id="RHEA:15901"/>
        <dbReference type="ChEBI" id="CHEBI:58272"/>
        <dbReference type="ChEBI" id="CHEBI:58289"/>
        <dbReference type="EC" id="5.4.2.12"/>
    </reaction>
</comment>
<dbReference type="Pfam" id="PF01676">
    <property type="entry name" value="Metalloenzyme"/>
    <property type="match status" value="1"/>
</dbReference>
<dbReference type="HAMAP" id="MF_01038">
    <property type="entry name" value="GpmI"/>
    <property type="match status" value="1"/>
</dbReference>
<feature type="binding site" evidence="10 12">
    <location>
        <position position="187"/>
    </location>
    <ligand>
        <name>substrate</name>
    </ligand>
</feature>
<feature type="domain" description="Metalloenzyme" evidence="14">
    <location>
        <begin position="6"/>
        <end position="515"/>
    </location>
</feature>
<protein>
    <recommendedName>
        <fullName evidence="9 10">2,3-bisphosphoglycerate-independent phosphoglycerate mutase</fullName>
        <shortName evidence="10">BPG-independent PGAM</shortName>
        <shortName evidence="10">Phosphoglyceromutase</shortName>
        <shortName evidence="10">iPGM</shortName>
        <ecNumber evidence="4 10">5.4.2.12</ecNumber>
    </recommendedName>
</protein>
<dbReference type="PIRSF" id="PIRSF001492">
    <property type="entry name" value="IPGAM"/>
    <property type="match status" value="1"/>
</dbReference>
<keyword evidence="7 10" id="KW-0464">Manganese</keyword>
<keyword evidence="8 10" id="KW-0413">Isomerase</keyword>
<comment type="pathway">
    <text evidence="2 10">Carbohydrate degradation; glycolysis; pyruvate from D-glyceraldehyde 3-phosphate: step 3/5.</text>
</comment>
<feature type="binding site" evidence="10 13">
    <location>
        <position position="445"/>
    </location>
    <ligand>
        <name>Mn(2+)</name>
        <dbReference type="ChEBI" id="CHEBI:29035"/>
        <label>2</label>
    </ligand>
</feature>
<dbReference type="InterPro" id="IPR011258">
    <property type="entry name" value="BPG-indep_PGM_N"/>
</dbReference>
<comment type="similarity">
    <text evidence="3 10">Belongs to the BPG-independent phosphoglycerate mutase family.</text>
</comment>
<evidence type="ECO:0000256" key="6">
    <source>
        <dbReference type="ARBA" id="ARBA00023152"/>
    </source>
</evidence>
<comment type="cofactor">
    <cofactor evidence="10">
        <name>Mn(2+)</name>
        <dbReference type="ChEBI" id="CHEBI:29035"/>
    </cofactor>
    <text evidence="10">Binds 2 manganese ions per subunit.</text>
</comment>
<evidence type="ECO:0000256" key="13">
    <source>
        <dbReference type="PIRSR" id="PIRSR001492-3"/>
    </source>
</evidence>
<evidence type="ECO:0000256" key="10">
    <source>
        <dbReference type="HAMAP-Rule" id="MF_01038"/>
    </source>
</evidence>
<dbReference type="InterPro" id="IPR005995">
    <property type="entry name" value="Pgm_bpd_ind"/>
</dbReference>
<dbReference type="SUPFAM" id="SSF64158">
    <property type="entry name" value="2,3-Bisphosphoglycerate-independent phosphoglycerate mutase, substrate-binding domain"/>
    <property type="match status" value="1"/>
</dbReference>
<feature type="binding site" evidence="10 12">
    <location>
        <position position="193"/>
    </location>
    <ligand>
        <name>substrate</name>
    </ligand>
</feature>
<proteinExistence type="inferred from homology"/>
<dbReference type="AlphaFoldDB" id="A0A2H0N5X9"/>